<dbReference type="EMBL" id="UOFU01000068">
    <property type="protein sequence ID" value="VAW95172.1"/>
    <property type="molecule type" value="Genomic_DNA"/>
</dbReference>
<accession>A0A3B1A601</accession>
<organism evidence="1">
    <name type="scientific">hydrothermal vent metagenome</name>
    <dbReference type="NCBI Taxonomy" id="652676"/>
    <lineage>
        <taxon>unclassified sequences</taxon>
        <taxon>metagenomes</taxon>
        <taxon>ecological metagenomes</taxon>
    </lineage>
</organism>
<proteinExistence type="predicted"/>
<dbReference type="InterPro" id="IPR023299">
    <property type="entry name" value="ATPase_P-typ_cyto_dom_N"/>
</dbReference>
<feature type="non-terminal residue" evidence="1">
    <location>
        <position position="123"/>
    </location>
</feature>
<dbReference type="Gene3D" id="3.40.1110.10">
    <property type="entry name" value="Calcium-transporting ATPase, cytoplasmic domain N"/>
    <property type="match status" value="1"/>
</dbReference>
<dbReference type="Gene3D" id="3.40.50.1000">
    <property type="entry name" value="HAD superfamily/HAD-like"/>
    <property type="match status" value="1"/>
</dbReference>
<gene>
    <name evidence="1" type="ORF">MNBD_GAMMA20-658</name>
</gene>
<name>A0A3B1A601_9ZZZZ</name>
<sequence>MRTIPLGSTTVICSDKTSTLTKNQMTVQQVFAATRCYTLSGVGYAPQDKVLHKGMAIELAAHPALEQCLIAGLLCNDSRLFNDDLLALDQAAIHREMEVMAASGLRVLAFARKCVTTPMRSVE</sequence>
<reference evidence="1" key="1">
    <citation type="submission" date="2018-06" db="EMBL/GenBank/DDBJ databases">
        <authorList>
            <person name="Zhirakovskaya E."/>
        </authorList>
    </citation>
    <scope>NUCLEOTIDE SEQUENCE</scope>
</reference>
<dbReference type="SUPFAM" id="SSF81660">
    <property type="entry name" value="Metal cation-transporting ATPase, ATP-binding domain N"/>
    <property type="match status" value="1"/>
</dbReference>
<dbReference type="AlphaFoldDB" id="A0A3B1A601"/>
<dbReference type="GO" id="GO:0000166">
    <property type="term" value="F:nucleotide binding"/>
    <property type="evidence" value="ECO:0007669"/>
    <property type="project" value="InterPro"/>
</dbReference>
<dbReference type="InterPro" id="IPR023214">
    <property type="entry name" value="HAD_sf"/>
</dbReference>
<protein>
    <submittedName>
        <fullName evidence="1">Uncharacterized protein</fullName>
    </submittedName>
</protein>
<evidence type="ECO:0000313" key="1">
    <source>
        <dbReference type="EMBL" id="VAW95172.1"/>
    </source>
</evidence>